<keyword evidence="2" id="KW-1185">Reference proteome</keyword>
<dbReference type="WBParaSite" id="Hba_05472">
    <property type="protein sequence ID" value="Hba_05472"/>
    <property type="gene ID" value="Hba_05472"/>
</dbReference>
<evidence type="ECO:0000313" key="2">
    <source>
        <dbReference type="Proteomes" id="UP000095283"/>
    </source>
</evidence>
<reference evidence="3" key="1">
    <citation type="submission" date="2016-11" db="UniProtKB">
        <authorList>
            <consortium name="WormBaseParasite"/>
        </authorList>
    </citation>
    <scope>IDENTIFICATION</scope>
</reference>
<dbReference type="Proteomes" id="UP000095283">
    <property type="component" value="Unplaced"/>
</dbReference>
<evidence type="ECO:0000256" key="1">
    <source>
        <dbReference type="SAM" id="MobiDB-lite"/>
    </source>
</evidence>
<feature type="compositionally biased region" description="Low complexity" evidence="1">
    <location>
        <begin position="197"/>
        <end position="209"/>
    </location>
</feature>
<organism evidence="2 3">
    <name type="scientific">Heterorhabditis bacteriophora</name>
    <name type="common">Entomopathogenic nematode worm</name>
    <dbReference type="NCBI Taxonomy" id="37862"/>
    <lineage>
        <taxon>Eukaryota</taxon>
        <taxon>Metazoa</taxon>
        <taxon>Ecdysozoa</taxon>
        <taxon>Nematoda</taxon>
        <taxon>Chromadorea</taxon>
        <taxon>Rhabditida</taxon>
        <taxon>Rhabditina</taxon>
        <taxon>Rhabditomorpha</taxon>
        <taxon>Strongyloidea</taxon>
        <taxon>Heterorhabditidae</taxon>
        <taxon>Heterorhabditis</taxon>
    </lineage>
</organism>
<evidence type="ECO:0000313" key="3">
    <source>
        <dbReference type="WBParaSite" id="Hba_05472"/>
    </source>
</evidence>
<feature type="region of interest" description="Disordered" evidence="1">
    <location>
        <begin position="188"/>
        <end position="209"/>
    </location>
</feature>
<accession>A0A1I7WKI0</accession>
<sequence>MMLRGLWLQEDRSMAARMYHQHSCFGATGRADYSPDLMIDRSSPRTRPLTAQPAPRAASPITAIDRALGARSAPSLTIFPSFHLFYIEGEPCAPAYRVLFLAQSRRAKAGADRQGMTSTHRIPITNSNCTAAVGLAIFISRNITKFLFEHLSLYFRDFDTKITNYIFTSSSPGIDEDVHLFGSTVKTEPISANNNEPLTDSGDSGDLGLGPSDEQVRASMIHLLNPVLGSAFGVSCIVH</sequence>
<dbReference type="AlphaFoldDB" id="A0A1I7WKI0"/>
<protein>
    <submittedName>
        <fullName evidence="3">Uncharacterized protein</fullName>
    </submittedName>
</protein>
<name>A0A1I7WKI0_HETBA</name>
<proteinExistence type="predicted"/>